<reference evidence="1" key="2">
    <citation type="journal article" date="2015" name="Data Brief">
        <title>Shoot transcriptome of the giant reed, Arundo donax.</title>
        <authorList>
            <person name="Barrero R.A."/>
            <person name="Guerrero F.D."/>
            <person name="Moolhuijzen P."/>
            <person name="Goolsby J.A."/>
            <person name="Tidwell J."/>
            <person name="Bellgard S.E."/>
            <person name="Bellgard M.I."/>
        </authorList>
    </citation>
    <scope>NUCLEOTIDE SEQUENCE</scope>
    <source>
        <tissue evidence="1">Shoot tissue taken approximately 20 cm above the soil surface</tissue>
    </source>
</reference>
<dbReference type="AlphaFoldDB" id="A0A0A9HJR0"/>
<accession>A0A0A9HJR0</accession>
<protein>
    <submittedName>
        <fullName evidence="1">Uncharacterized protein</fullName>
    </submittedName>
</protein>
<organism evidence="1">
    <name type="scientific">Arundo donax</name>
    <name type="common">Giant reed</name>
    <name type="synonym">Donax arundinaceus</name>
    <dbReference type="NCBI Taxonomy" id="35708"/>
    <lineage>
        <taxon>Eukaryota</taxon>
        <taxon>Viridiplantae</taxon>
        <taxon>Streptophyta</taxon>
        <taxon>Embryophyta</taxon>
        <taxon>Tracheophyta</taxon>
        <taxon>Spermatophyta</taxon>
        <taxon>Magnoliopsida</taxon>
        <taxon>Liliopsida</taxon>
        <taxon>Poales</taxon>
        <taxon>Poaceae</taxon>
        <taxon>PACMAD clade</taxon>
        <taxon>Arundinoideae</taxon>
        <taxon>Arundineae</taxon>
        <taxon>Arundo</taxon>
    </lineage>
</organism>
<evidence type="ECO:0000313" key="1">
    <source>
        <dbReference type="EMBL" id="JAE35086.1"/>
    </source>
</evidence>
<name>A0A0A9HJR0_ARUDO</name>
<reference evidence="1" key="1">
    <citation type="submission" date="2014-09" db="EMBL/GenBank/DDBJ databases">
        <authorList>
            <person name="Magalhaes I.L.F."/>
            <person name="Oliveira U."/>
            <person name="Santos F.R."/>
            <person name="Vidigal T.H.D.A."/>
            <person name="Brescovit A.D."/>
            <person name="Santos A.J."/>
        </authorList>
    </citation>
    <scope>NUCLEOTIDE SEQUENCE</scope>
    <source>
        <tissue evidence="1">Shoot tissue taken approximately 20 cm above the soil surface</tissue>
    </source>
</reference>
<dbReference type="EMBL" id="GBRH01162810">
    <property type="protein sequence ID" value="JAE35086.1"/>
    <property type="molecule type" value="Transcribed_RNA"/>
</dbReference>
<sequence>MISKNLIEAQPSISSLIYWSNAIIILAQYRISSAIIHLQCDISKQLLQYLGTLRVGAQSLQQFALDLERERLEAVGGAPAPHTRRLRCLPPRARTPELIAGAAGGRAVAVSVNLRWNFVLKS</sequence>
<proteinExistence type="predicted"/>